<keyword evidence="6" id="KW-1185">Reference proteome</keyword>
<keyword evidence="2" id="KW-1133">Transmembrane helix</keyword>
<dbReference type="PROSITE" id="PS50268">
    <property type="entry name" value="CADHERIN_2"/>
    <property type="match status" value="4"/>
</dbReference>
<sequence length="865" mass="94810">VAGAFKIEPDLGEISVGRSLGRLANGNHSFEVSATNGLHTVAGAFKIEPDIGEISVGRSLGRLANGNHSFEVSATNGLHTAQTVVTVRLDTRKNRNEAVPRFEKSRYVFRIEENRPPSVVGVVRAYHVALSSRDVSLRYELINDYGNPTPPFRVHGISGEVTSETTLDHEENKNYEFKIRACLSVNPTNYVFGIDYHTGVVQTIASLSESLYELNVEAFDHGDPKRTEVMKLIISVHGTNPSAPVFEQKRYEVTVISPVRAGAVVAEVHAKDPDPGPEGQTGVVSALEHLTANDGPFDLVIIAEDQSSIFKRKKRYEVTVTSPVRAGAVVAEVHAKDPDPGPEGQTSAILHIDIIGDMSLKFFPLPSTIYISTEKAVGSVVLRASAFTSTSMPVHFRILENDAPFVMDGDLLRVASHLSAGETNLTVRAETENAHSDHRLKVVVMFDRDKYPVFPQLTYDIDIPIDSMFPLIAHRFDAHLLNGTLRYRFFPDGTAPQGLHIHPNTGELSVTSDYVNTPSNHDTQFVVVRAVNLNFPEFYSDVGVAISLVSSKTIRFSQTIYRMQLTENTPIGTALFPPIEVASHLSAGETNLTVRAETENAHSDHRLKVVVMFDRDKYPVFPQLTYDIDIPIDSMFPLIAHRFDAHLLNGTLRYRFFPDGTAPQGLHIHPNTGELSVTSDYVNTPSNHDTQFVVVRAVNLNFPEFYSDVGVAISLVSSKTIRFSQTIYRMQLTENTPIGTALFPPIEVFPKSSGVTYSINPPTPLSILPNGTLVVNSAIDLETLSVDSSGSLHFVVTAASGSTEASTKLQLKIKDLNEFAPQFESALYEASIDEDAIPGSVITQVRATDADKTEGTHLLYRIAGG</sequence>
<dbReference type="InterPro" id="IPR015919">
    <property type="entry name" value="Cadherin-like_sf"/>
</dbReference>
<feature type="domain" description="Cadherin" evidence="4">
    <location>
        <begin position="724"/>
        <end position="823"/>
    </location>
</feature>
<dbReference type="SUPFAM" id="SSF49313">
    <property type="entry name" value="Cadherin-like"/>
    <property type="match status" value="7"/>
</dbReference>
<feature type="domain" description="Cadherin" evidence="4">
    <location>
        <begin position="8"/>
        <end position="102"/>
    </location>
</feature>
<dbReference type="GO" id="GO:0005509">
    <property type="term" value="F:calcium ion binding"/>
    <property type="evidence" value="ECO:0007669"/>
    <property type="project" value="UniProtKB-UniRule"/>
</dbReference>
<name>A0A3P7L811_STRVU</name>
<feature type="domain" description="Cadherin" evidence="4">
    <location>
        <begin position="103"/>
        <end position="246"/>
    </location>
</feature>
<dbReference type="EMBL" id="UYYB01095396">
    <property type="protein sequence ID" value="VDM75492.1"/>
    <property type="molecule type" value="Genomic_DNA"/>
</dbReference>
<keyword evidence="2" id="KW-0472">Membrane</keyword>
<evidence type="ECO:0000256" key="2">
    <source>
        <dbReference type="ARBA" id="ARBA00022989"/>
    </source>
</evidence>
<feature type="domain" description="Cadherin" evidence="4">
    <location>
        <begin position="824"/>
        <end position="865"/>
    </location>
</feature>
<dbReference type="CDD" id="cd11304">
    <property type="entry name" value="Cadherin_repeat"/>
    <property type="match status" value="4"/>
</dbReference>
<dbReference type="PANTHER" id="PTHR24026">
    <property type="entry name" value="FAT ATYPICAL CADHERIN-RELATED"/>
    <property type="match status" value="1"/>
</dbReference>
<reference evidence="5 6" key="1">
    <citation type="submission" date="2018-11" db="EMBL/GenBank/DDBJ databases">
        <authorList>
            <consortium name="Pathogen Informatics"/>
        </authorList>
    </citation>
    <scope>NUCLEOTIDE SEQUENCE [LARGE SCALE GENOMIC DNA]</scope>
</reference>
<feature type="non-terminal residue" evidence="5">
    <location>
        <position position="1"/>
    </location>
</feature>
<evidence type="ECO:0000259" key="4">
    <source>
        <dbReference type="PROSITE" id="PS50268"/>
    </source>
</evidence>
<protein>
    <recommendedName>
        <fullName evidence="4">Cadherin domain-containing protein</fullName>
    </recommendedName>
</protein>
<evidence type="ECO:0000256" key="3">
    <source>
        <dbReference type="PROSITE-ProRule" id="PRU00043"/>
    </source>
</evidence>
<dbReference type="GO" id="GO:0007156">
    <property type="term" value="P:homophilic cell adhesion via plasma membrane adhesion molecules"/>
    <property type="evidence" value="ECO:0007669"/>
    <property type="project" value="InterPro"/>
</dbReference>
<gene>
    <name evidence="5" type="ORF">SVUK_LOCUS10490</name>
</gene>
<keyword evidence="3" id="KW-0106">Calcium</keyword>
<dbReference type="PANTHER" id="PTHR24026:SF126">
    <property type="entry name" value="PROTOCADHERIN FAT 4"/>
    <property type="match status" value="1"/>
</dbReference>
<dbReference type="PRINTS" id="PR00205">
    <property type="entry name" value="CADHERIN"/>
</dbReference>
<dbReference type="GO" id="GO:0005886">
    <property type="term" value="C:plasma membrane"/>
    <property type="evidence" value="ECO:0007669"/>
    <property type="project" value="UniProtKB-SubCell"/>
</dbReference>
<dbReference type="Proteomes" id="UP000270094">
    <property type="component" value="Unassembled WGS sequence"/>
</dbReference>
<dbReference type="OrthoDB" id="6252479at2759"/>
<dbReference type="SMART" id="SM00112">
    <property type="entry name" value="CA"/>
    <property type="match status" value="3"/>
</dbReference>
<accession>A0A3P7L811</accession>
<dbReference type="AlphaFoldDB" id="A0A3P7L811"/>
<dbReference type="Gene3D" id="2.60.40.60">
    <property type="entry name" value="Cadherins"/>
    <property type="match status" value="4"/>
</dbReference>
<organism evidence="5 6">
    <name type="scientific">Strongylus vulgaris</name>
    <name type="common">Blood worm</name>
    <dbReference type="NCBI Taxonomy" id="40348"/>
    <lineage>
        <taxon>Eukaryota</taxon>
        <taxon>Metazoa</taxon>
        <taxon>Ecdysozoa</taxon>
        <taxon>Nematoda</taxon>
        <taxon>Chromadorea</taxon>
        <taxon>Rhabditida</taxon>
        <taxon>Rhabditina</taxon>
        <taxon>Rhabditomorpha</taxon>
        <taxon>Strongyloidea</taxon>
        <taxon>Strongylidae</taxon>
        <taxon>Strongylus</taxon>
    </lineage>
</organism>
<proteinExistence type="predicted"/>
<evidence type="ECO:0000256" key="1">
    <source>
        <dbReference type="ARBA" id="ARBA00022692"/>
    </source>
</evidence>
<evidence type="ECO:0000313" key="5">
    <source>
        <dbReference type="EMBL" id="VDM75492.1"/>
    </source>
</evidence>
<dbReference type="InterPro" id="IPR002126">
    <property type="entry name" value="Cadherin-like_dom"/>
</dbReference>
<keyword evidence="1" id="KW-0812">Transmembrane</keyword>
<evidence type="ECO:0000313" key="6">
    <source>
        <dbReference type="Proteomes" id="UP000270094"/>
    </source>
</evidence>